<dbReference type="Proteomes" id="UP001469365">
    <property type="component" value="Unassembled WGS sequence"/>
</dbReference>
<evidence type="ECO:0000313" key="1">
    <source>
        <dbReference type="EMBL" id="MEK8128141.1"/>
    </source>
</evidence>
<evidence type="ECO:0000313" key="2">
    <source>
        <dbReference type="Proteomes" id="UP001469365"/>
    </source>
</evidence>
<sequence length="158" mass="17460">MNAWQTKRAAWLLLAVIAVLAGALTLCLLRLSAPPDNDILTRFNAAEINRLNQVADRFQRGHGDNVMLIQTTIDSGPIIHDIQSTGGKITWTVDTTRDAWSGTAGKTTYTCRSFSRTETKEHYTYELSRCEGYGAEEVIPVFGVAKVGLSSILREMLN</sequence>
<organism evidence="1 2">
    <name type="scientific">Paenibacillus filicis</name>
    <dbReference type="NCBI Taxonomy" id="669464"/>
    <lineage>
        <taxon>Bacteria</taxon>
        <taxon>Bacillati</taxon>
        <taxon>Bacillota</taxon>
        <taxon>Bacilli</taxon>
        <taxon>Bacillales</taxon>
        <taxon>Paenibacillaceae</taxon>
        <taxon>Paenibacillus</taxon>
    </lineage>
</organism>
<comment type="caution">
    <text evidence="1">The sequence shown here is derived from an EMBL/GenBank/DDBJ whole genome shotgun (WGS) entry which is preliminary data.</text>
</comment>
<protein>
    <submittedName>
        <fullName evidence="1">DUF4362 domain-containing protein</fullName>
    </submittedName>
</protein>
<proteinExistence type="predicted"/>
<dbReference type="InterPro" id="IPR025372">
    <property type="entry name" value="DUF4362"/>
</dbReference>
<keyword evidence="2" id="KW-1185">Reference proteome</keyword>
<dbReference type="Pfam" id="PF14275">
    <property type="entry name" value="DUF4362"/>
    <property type="match status" value="1"/>
</dbReference>
<accession>A0ABU9DH64</accession>
<name>A0ABU9DH64_9BACL</name>
<reference evidence="1 2" key="1">
    <citation type="submission" date="2024-04" db="EMBL/GenBank/DDBJ databases">
        <title>draft genome sequnece of Paenibacillus filicis.</title>
        <authorList>
            <person name="Kim D.-U."/>
        </authorList>
    </citation>
    <scope>NUCLEOTIDE SEQUENCE [LARGE SCALE GENOMIC DNA]</scope>
    <source>
        <strain evidence="1 2">KACC14197</strain>
    </source>
</reference>
<dbReference type="RefSeq" id="WP_341415211.1">
    <property type="nucleotide sequence ID" value="NZ_JBBPCC010000005.1"/>
</dbReference>
<dbReference type="EMBL" id="JBBPCC010000005">
    <property type="protein sequence ID" value="MEK8128141.1"/>
    <property type="molecule type" value="Genomic_DNA"/>
</dbReference>
<gene>
    <name evidence="1" type="ORF">WMW72_09525</name>
</gene>